<dbReference type="EMBL" id="KN831965">
    <property type="protein sequence ID" value="KIO05940.1"/>
    <property type="molecule type" value="Genomic_DNA"/>
</dbReference>
<keyword evidence="2" id="KW-1185">Reference proteome</keyword>
<sequence>MVLLLLFSGYKQELSGDPTKLKKIMDSLLPSGSLVWEVWKEIIIERLTKELPLRFEGTHWNHRDLTSESDRVLLETLLKGAQTAYDAFINNRLTHTFALLVVLIDTANYQNATSTQSSAPMQTLDCFALGKTESLIRGCCVILKRLHRSGKPVNELFA</sequence>
<reference evidence="2" key="2">
    <citation type="submission" date="2015-01" db="EMBL/GenBank/DDBJ databases">
        <title>Evolutionary Origins and Diversification of the Mycorrhizal Mutualists.</title>
        <authorList>
            <consortium name="DOE Joint Genome Institute"/>
            <consortium name="Mycorrhizal Genomics Consortium"/>
            <person name="Kohler A."/>
            <person name="Kuo A."/>
            <person name="Nagy L.G."/>
            <person name="Floudas D."/>
            <person name="Copeland A."/>
            <person name="Barry K.W."/>
            <person name="Cichocki N."/>
            <person name="Veneault-Fourrey C."/>
            <person name="LaButti K."/>
            <person name="Lindquist E.A."/>
            <person name="Lipzen A."/>
            <person name="Lundell T."/>
            <person name="Morin E."/>
            <person name="Murat C."/>
            <person name="Riley R."/>
            <person name="Ohm R."/>
            <person name="Sun H."/>
            <person name="Tunlid A."/>
            <person name="Henrissat B."/>
            <person name="Grigoriev I.V."/>
            <person name="Hibbett D.S."/>
            <person name="Martin F."/>
        </authorList>
    </citation>
    <scope>NUCLEOTIDE SEQUENCE [LARGE SCALE GENOMIC DNA]</scope>
    <source>
        <strain evidence="2">Marx 270</strain>
    </source>
</reference>
<reference evidence="1 2" key="1">
    <citation type="submission" date="2014-04" db="EMBL/GenBank/DDBJ databases">
        <authorList>
            <consortium name="DOE Joint Genome Institute"/>
            <person name="Kuo A."/>
            <person name="Kohler A."/>
            <person name="Costa M.D."/>
            <person name="Nagy L.G."/>
            <person name="Floudas D."/>
            <person name="Copeland A."/>
            <person name="Barry K.W."/>
            <person name="Cichocki N."/>
            <person name="Veneault-Fourrey C."/>
            <person name="LaButti K."/>
            <person name="Lindquist E.A."/>
            <person name="Lipzen A."/>
            <person name="Lundell T."/>
            <person name="Morin E."/>
            <person name="Murat C."/>
            <person name="Sun H."/>
            <person name="Tunlid A."/>
            <person name="Henrissat B."/>
            <person name="Grigoriev I.V."/>
            <person name="Hibbett D.S."/>
            <person name="Martin F."/>
            <person name="Nordberg H.P."/>
            <person name="Cantor M.N."/>
            <person name="Hua S.X."/>
        </authorList>
    </citation>
    <scope>NUCLEOTIDE SEQUENCE [LARGE SCALE GENOMIC DNA]</scope>
    <source>
        <strain evidence="1 2">Marx 270</strain>
    </source>
</reference>
<dbReference type="HOGENOM" id="CLU_1670095_0_0_1"/>
<organism evidence="1 2">
    <name type="scientific">Pisolithus tinctorius Marx 270</name>
    <dbReference type="NCBI Taxonomy" id="870435"/>
    <lineage>
        <taxon>Eukaryota</taxon>
        <taxon>Fungi</taxon>
        <taxon>Dikarya</taxon>
        <taxon>Basidiomycota</taxon>
        <taxon>Agaricomycotina</taxon>
        <taxon>Agaricomycetes</taxon>
        <taxon>Agaricomycetidae</taxon>
        <taxon>Boletales</taxon>
        <taxon>Sclerodermatineae</taxon>
        <taxon>Pisolithaceae</taxon>
        <taxon>Pisolithus</taxon>
    </lineage>
</organism>
<gene>
    <name evidence="1" type="ORF">M404DRAFT_25189</name>
</gene>
<dbReference type="Proteomes" id="UP000054217">
    <property type="component" value="Unassembled WGS sequence"/>
</dbReference>
<protein>
    <submittedName>
        <fullName evidence="1">Uncharacterized protein</fullName>
    </submittedName>
</protein>
<evidence type="ECO:0000313" key="1">
    <source>
        <dbReference type="EMBL" id="KIO05940.1"/>
    </source>
</evidence>
<proteinExistence type="predicted"/>
<evidence type="ECO:0000313" key="2">
    <source>
        <dbReference type="Proteomes" id="UP000054217"/>
    </source>
</evidence>
<dbReference type="AlphaFoldDB" id="A0A0C3NYQ0"/>
<name>A0A0C3NYQ0_PISTI</name>
<accession>A0A0C3NYQ0</accession>
<dbReference type="InParanoid" id="A0A0C3NYQ0"/>